<accession>X1LDG9</accession>
<dbReference type="Pfam" id="PF05691">
    <property type="entry name" value="Raffinose_syn"/>
    <property type="match status" value="1"/>
</dbReference>
<name>X1LDG9_9ZZZZ</name>
<dbReference type="EMBL" id="BARV01007126">
    <property type="protein sequence ID" value="GAI03896.1"/>
    <property type="molecule type" value="Genomic_DNA"/>
</dbReference>
<evidence type="ECO:0000313" key="2">
    <source>
        <dbReference type="EMBL" id="GAI03896.1"/>
    </source>
</evidence>
<reference evidence="2" key="1">
    <citation type="journal article" date="2014" name="Front. Microbiol.">
        <title>High frequency of phylogenetically diverse reductive dehalogenase-homologous genes in deep subseafloor sedimentary metagenomes.</title>
        <authorList>
            <person name="Kawai M."/>
            <person name="Futagami T."/>
            <person name="Toyoda A."/>
            <person name="Takaki Y."/>
            <person name="Nishi S."/>
            <person name="Hori S."/>
            <person name="Arai W."/>
            <person name="Tsubouchi T."/>
            <person name="Morono Y."/>
            <person name="Uchiyama I."/>
            <person name="Ito T."/>
            <person name="Fujiyama A."/>
            <person name="Inagaki F."/>
            <person name="Takami H."/>
        </authorList>
    </citation>
    <scope>NUCLEOTIDE SEQUENCE</scope>
    <source>
        <strain evidence="2">Expedition CK06-06</strain>
    </source>
</reference>
<evidence type="ECO:0000256" key="1">
    <source>
        <dbReference type="ARBA" id="ARBA00023277"/>
    </source>
</evidence>
<dbReference type="AlphaFoldDB" id="X1LDG9"/>
<dbReference type="PANTHER" id="PTHR31268:SF32">
    <property type="entry name" value="GALACTINOL--SUCROSE GALACTOSYLTRANSFERASE 2-RELATED"/>
    <property type="match status" value="1"/>
</dbReference>
<comment type="caution">
    <text evidence="2">The sequence shown here is derived from an EMBL/GenBank/DDBJ whole genome shotgun (WGS) entry which is preliminary data.</text>
</comment>
<gene>
    <name evidence="2" type="ORF">S06H3_14562</name>
</gene>
<sequence>MPDFDMFQSSDIYADTFARMLAISGSPIYLTDKPDNINVDTVRKLVLPSGEIPKYDSIAEVLESRLFIDPYAGGNVLVAFARKRDSITLGIFNVAETGQSCSGQILINELNLQGERFIAYSDKEQFETHIVDIDGFVEFSLKNMESDLITLSPVKDGFGLIGVINYFAAPATVEFVEVKDGTCYISLKSPGLLVGYCENEPRRVVCGGKNLTRTESLPAMGCYSWHESILSVCADSTNMEIQTMG</sequence>
<keyword evidence="1" id="KW-0119">Carbohydrate metabolism</keyword>
<protein>
    <submittedName>
        <fullName evidence="2">Uncharacterized protein</fullName>
    </submittedName>
</protein>
<dbReference type="InterPro" id="IPR008811">
    <property type="entry name" value="Glycosyl_hydrolases_36"/>
</dbReference>
<proteinExistence type="predicted"/>
<dbReference type="PANTHER" id="PTHR31268">
    <property type="match status" value="1"/>
</dbReference>
<organism evidence="2">
    <name type="scientific">marine sediment metagenome</name>
    <dbReference type="NCBI Taxonomy" id="412755"/>
    <lineage>
        <taxon>unclassified sequences</taxon>
        <taxon>metagenomes</taxon>
        <taxon>ecological metagenomes</taxon>
    </lineage>
</organism>